<protein>
    <submittedName>
        <fullName evidence="1">Uncharacterized protein</fullName>
    </submittedName>
</protein>
<sequence length="97" mass="10901">MAPPANPHHGSTKLNPRLHRRPPYEATKAVFQLVAAAVFSCRVCFPHHRSTAQALPSPRRCLFLLPSAECRPCRIDCEKLINQFAMKNARRASRIIG</sequence>
<keyword evidence="2" id="KW-1185">Reference proteome</keyword>
<dbReference type="EMBL" id="SZYD01000006">
    <property type="protein sequence ID" value="KAD5961024.1"/>
    <property type="molecule type" value="Genomic_DNA"/>
</dbReference>
<dbReference type="Proteomes" id="UP000326396">
    <property type="component" value="Linkage Group LG14"/>
</dbReference>
<name>A0A5N6P704_9ASTR</name>
<proteinExistence type="predicted"/>
<evidence type="ECO:0000313" key="1">
    <source>
        <dbReference type="EMBL" id="KAD5961024.1"/>
    </source>
</evidence>
<reference evidence="1 2" key="1">
    <citation type="submission" date="2019-05" db="EMBL/GenBank/DDBJ databases">
        <title>Mikania micrantha, genome provides insights into the molecular mechanism of rapid growth.</title>
        <authorList>
            <person name="Liu B."/>
        </authorList>
    </citation>
    <scope>NUCLEOTIDE SEQUENCE [LARGE SCALE GENOMIC DNA]</scope>
    <source>
        <strain evidence="1">NLD-2019</strain>
        <tissue evidence="1">Leaf</tissue>
    </source>
</reference>
<comment type="caution">
    <text evidence="1">The sequence shown here is derived from an EMBL/GenBank/DDBJ whole genome shotgun (WGS) entry which is preliminary data.</text>
</comment>
<evidence type="ECO:0000313" key="2">
    <source>
        <dbReference type="Proteomes" id="UP000326396"/>
    </source>
</evidence>
<dbReference type="AlphaFoldDB" id="A0A5N6P704"/>
<accession>A0A5N6P704</accession>
<gene>
    <name evidence="1" type="ORF">E3N88_12497</name>
</gene>
<organism evidence="1 2">
    <name type="scientific">Mikania micrantha</name>
    <name type="common">bitter vine</name>
    <dbReference type="NCBI Taxonomy" id="192012"/>
    <lineage>
        <taxon>Eukaryota</taxon>
        <taxon>Viridiplantae</taxon>
        <taxon>Streptophyta</taxon>
        <taxon>Embryophyta</taxon>
        <taxon>Tracheophyta</taxon>
        <taxon>Spermatophyta</taxon>
        <taxon>Magnoliopsida</taxon>
        <taxon>eudicotyledons</taxon>
        <taxon>Gunneridae</taxon>
        <taxon>Pentapetalae</taxon>
        <taxon>asterids</taxon>
        <taxon>campanulids</taxon>
        <taxon>Asterales</taxon>
        <taxon>Asteraceae</taxon>
        <taxon>Asteroideae</taxon>
        <taxon>Heliantheae alliance</taxon>
        <taxon>Eupatorieae</taxon>
        <taxon>Mikania</taxon>
    </lineage>
</organism>